<gene>
    <name evidence="3" type="ORF">DFO81_105167</name>
    <name evidence="2" type="ORF">DFO81_1355</name>
</gene>
<dbReference type="EMBL" id="QNSG01000035">
    <property type="protein sequence ID" value="RBP86284.1"/>
    <property type="molecule type" value="Genomic_DNA"/>
</dbReference>
<protein>
    <submittedName>
        <fullName evidence="3">Uncharacterized protein</fullName>
    </submittedName>
</protein>
<keyword evidence="1" id="KW-0812">Transmembrane</keyword>
<feature type="transmembrane region" description="Helical" evidence="1">
    <location>
        <begin position="80"/>
        <end position="101"/>
    </location>
</feature>
<evidence type="ECO:0000313" key="3">
    <source>
        <dbReference type="EMBL" id="RBP91216.1"/>
    </source>
</evidence>
<feature type="transmembrane region" description="Helical" evidence="1">
    <location>
        <begin position="107"/>
        <end position="127"/>
    </location>
</feature>
<reference evidence="3 4" key="1">
    <citation type="submission" date="2018-06" db="EMBL/GenBank/DDBJ databases">
        <title>Freshwater and sediment microbial communities from various areas in North America, analyzing microbe dynamics in response to fracking.</title>
        <authorList>
            <person name="Lamendella R."/>
        </authorList>
    </citation>
    <scope>NUCLEOTIDE SEQUENCE [LARGE SCALE GENOMIC DNA]</scope>
    <source>
        <strain evidence="3 4">125Bg</strain>
    </source>
</reference>
<name>A0ABX9HB18_9GAMM</name>
<dbReference type="RefSeq" id="WP_113876840.1">
    <property type="nucleotide sequence ID" value="NZ_QNSG01000005.1"/>
</dbReference>
<dbReference type="Proteomes" id="UP000252531">
    <property type="component" value="Unassembled WGS sequence"/>
</dbReference>
<keyword evidence="4" id="KW-1185">Reference proteome</keyword>
<feature type="transmembrane region" description="Helical" evidence="1">
    <location>
        <begin position="7"/>
        <end position="26"/>
    </location>
</feature>
<comment type="caution">
    <text evidence="3">The sequence shown here is derived from an EMBL/GenBank/DDBJ whole genome shotgun (WGS) entry which is preliminary data.</text>
</comment>
<keyword evidence="1" id="KW-0472">Membrane</keyword>
<keyword evidence="1" id="KW-1133">Transmembrane helix</keyword>
<sequence>MIAIFRCLVILNLVLYWAYMFAPDLIGRIYDVSDDEFQALYWSGAGAAIEGNNVWFYGFLAIYTGLSAGLIAFQAWAKYLFIILVPVQLFLTLLFGVAVLLPWEFLVVSLMTYIDGFILCMLLFTSISTSFSSITRRSTTPPQAVAGRS</sequence>
<dbReference type="EMBL" id="QNSG01000005">
    <property type="protein sequence ID" value="RBP91216.1"/>
    <property type="molecule type" value="Genomic_DNA"/>
</dbReference>
<evidence type="ECO:0000256" key="1">
    <source>
        <dbReference type="SAM" id="Phobius"/>
    </source>
</evidence>
<accession>A0ABX9HB18</accession>
<organism evidence="3 4">
    <name type="scientific">Pseudidiomarina tainanensis</name>
    <dbReference type="NCBI Taxonomy" id="502365"/>
    <lineage>
        <taxon>Bacteria</taxon>
        <taxon>Pseudomonadati</taxon>
        <taxon>Pseudomonadota</taxon>
        <taxon>Gammaproteobacteria</taxon>
        <taxon>Alteromonadales</taxon>
        <taxon>Idiomarinaceae</taxon>
        <taxon>Pseudidiomarina</taxon>
    </lineage>
</organism>
<feature type="transmembrane region" description="Helical" evidence="1">
    <location>
        <begin position="54"/>
        <end position="73"/>
    </location>
</feature>
<proteinExistence type="predicted"/>
<evidence type="ECO:0000313" key="2">
    <source>
        <dbReference type="EMBL" id="RBP86284.1"/>
    </source>
</evidence>
<evidence type="ECO:0000313" key="4">
    <source>
        <dbReference type="Proteomes" id="UP000252531"/>
    </source>
</evidence>